<gene>
    <name evidence="6" type="ORF">KI659_05195</name>
</gene>
<evidence type="ECO:0000256" key="4">
    <source>
        <dbReference type="ARBA" id="ARBA00023163"/>
    </source>
</evidence>
<evidence type="ECO:0000259" key="5">
    <source>
        <dbReference type="PROSITE" id="PS50931"/>
    </source>
</evidence>
<reference evidence="6 7" key="1">
    <citation type="submission" date="2021-05" db="EMBL/GenBank/DDBJ databases">
        <authorList>
            <person name="Zhang Z.D."/>
            <person name="Osman G."/>
        </authorList>
    </citation>
    <scope>NUCLEOTIDE SEQUENCE [LARGE SCALE GENOMIC DNA]</scope>
    <source>
        <strain evidence="6 7">KCTC 32217</strain>
    </source>
</reference>
<evidence type="ECO:0000313" key="6">
    <source>
        <dbReference type="EMBL" id="MBS9523411.1"/>
    </source>
</evidence>
<dbReference type="SUPFAM" id="SSF46785">
    <property type="entry name" value="Winged helix' DNA-binding domain"/>
    <property type="match status" value="1"/>
</dbReference>
<feature type="domain" description="HTH lysR-type" evidence="5">
    <location>
        <begin position="1"/>
        <end position="58"/>
    </location>
</feature>
<proteinExistence type="inferred from homology"/>
<dbReference type="Proteomes" id="UP001319104">
    <property type="component" value="Unassembled WGS sequence"/>
</dbReference>
<dbReference type="PANTHER" id="PTHR30346:SF0">
    <property type="entry name" value="HCA OPERON TRANSCRIPTIONAL ACTIVATOR HCAR"/>
    <property type="match status" value="1"/>
</dbReference>
<dbReference type="PANTHER" id="PTHR30346">
    <property type="entry name" value="TRANSCRIPTIONAL DUAL REGULATOR HCAR-RELATED"/>
    <property type="match status" value="1"/>
</dbReference>
<comment type="caution">
    <text evidence="6">The sequence shown here is derived from an EMBL/GenBank/DDBJ whole genome shotgun (WGS) entry which is preliminary data.</text>
</comment>
<evidence type="ECO:0000256" key="1">
    <source>
        <dbReference type="ARBA" id="ARBA00009437"/>
    </source>
</evidence>
<dbReference type="EMBL" id="JAHCMY010000002">
    <property type="protein sequence ID" value="MBS9523411.1"/>
    <property type="molecule type" value="Genomic_DNA"/>
</dbReference>
<dbReference type="RefSeq" id="WP_213944306.1">
    <property type="nucleotide sequence ID" value="NZ_JAHCMY010000002.1"/>
</dbReference>
<dbReference type="Gene3D" id="1.10.10.10">
    <property type="entry name" value="Winged helix-like DNA-binding domain superfamily/Winged helix DNA-binding domain"/>
    <property type="match status" value="1"/>
</dbReference>
<dbReference type="PROSITE" id="PS50931">
    <property type="entry name" value="HTH_LYSR"/>
    <property type="match status" value="1"/>
</dbReference>
<evidence type="ECO:0000256" key="3">
    <source>
        <dbReference type="ARBA" id="ARBA00023125"/>
    </source>
</evidence>
<dbReference type="InterPro" id="IPR036388">
    <property type="entry name" value="WH-like_DNA-bd_sf"/>
</dbReference>
<dbReference type="Pfam" id="PF03466">
    <property type="entry name" value="LysR_substrate"/>
    <property type="match status" value="1"/>
</dbReference>
<dbReference type="InterPro" id="IPR000847">
    <property type="entry name" value="LysR_HTH_N"/>
</dbReference>
<dbReference type="GO" id="GO:0003677">
    <property type="term" value="F:DNA binding"/>
    <property type="evidence" value="ECO:0007669"/>
    <property type="project" value="UniProtKB-KW"/>
</dbReference>
<dbReference type="AlphaFoldDB" id="A0AAP2CF42"/>
<protein>
    <submittedName>
        <fullName evidence="6">LysR family transcriptional regulator</fullName>
    </submittedName>
</protein>
<evidence type="ECO:0000313" key="7">
    <source>
        <dbReference type="Proteomes" id="UP001319104"/>
    </source>
</evidence>
<name>A0AAP2CF42_9BACT</name>
<organism evidence="6 7">
    <name type="scientific">Litoribacter ruber</name>
    <dbReference type="NCBI Taxonomy" id="702568"/>
    <lineage>
        <taxon>Bacteria</taxon>
        <taxon>Pseudomonadati</taxon>
        <taxon>Bacteroidota</taxon>
        <taxon>Cytophagia</taxon>
        <taxon>Cytophagales</taxon>
        <taxon>Cyclobacteriaceae</taxon>
        <taxon>Litoribacter</taxon>
    </lineage>
</organism>
<comment type="similarity">
    <text evidence="1">Belongs to the LysR transcriptional regulatory family.</text>
</comment>
<dbReference type="GO" id="GO:0003700">
    <property type="term" value="F:DNA-binding transcription factor activity"/>
    <property type="evidence" value="ECO:0007669"/>
    <property type="project" value="InterPro"/>
</dbReference>
<keyword evidence="3" id="KW-0238">DNA-binding</keyword>
<keyword evidence="2" id="KW-0805">Transcription regulation</keyword>
<sequence length="287" mass="32574">MEIRQLQYFVVLAEELHFNRAAEKLHIVQPALSKQLQQLEQELGVRLMNRTKRKVELTEAGVYFFHEAKDILHRLDKLKNQTHLVQSGEKGELKIGYVGSCIHTFLPDLLTSLNANFPQIQTYLNEMTSSAQLAALENGDLDVAFVRNPIPSPEMGERLVFSETFSLVLPHHHPAPDPPNLSELKTEKFILPPKTDGDLYYKVQLSICEDAGFLPDIAHETVHGHTVLSLVDHGLGITFLPTSFQKVTNVNVKFIELKQIPQRAEITAVWFKNNPNPSLRKFVELLI</sequence>
<dbReference type="Gene3D" id="3.40.190.10">
    <property type="entry name" value="Periplasmic binding protein-like II"/>
    <property type="match status" value="2"/>
</dbReference>
<keyword evidence="7" id="KW-1185">Reference proteome</keyword>
<dbReference type="PRINTS" id="PR00039">
    <property type="entry name" value="HTHLYSR"/>
</dbReference>
<dbReference type="InterPro" id="IPR036390">
    <property type="entry name" value="WH_DNA-bd_sf"/>
</dbReference>
<dbReference type="GO" id="GO:0032993">
    <property type="term" value="C:protein-DNA complex"/>
    <property type="evidence" value="ECO:0007669"/>
    <property type="project" value="TreeGrafter"/>
</dbReference>
<keyword evidence="4" id="KW-0804">Transcription</keyword>
<dbReference type="FunFam" id="1.10.10.10:FF:000001">
    <property type="entry name" value="LysR family transcriptional regulator"/>
    <property type="match status" value="1"/>
</dbReference>
<dbReference type="InterPro" id="IPR005119">
    <property type="entry name" value="LysR_subst-bd"/>
</dbReference>
<dbReference type="Pfam" id="PF00126">
    <property type="entry name" value="HTH_1"/>
    <property type="match status" value="1"/>
</dbReference>
<evidence type="ECO:0000256" key="2">
    <source>
        <dbReference type="ARBA" id="ARBA00023015"/>
    </source>
</evidence>
<dbReference type="SUPFAM" id="SSF53850">
    <property type="entry name" value="Periplasmic binding protein-like II"/>
    <property type="match status" value="1"/>
</dbReference>
<accession>A0AAP2CF42</accession>